<accession>A0A4C1T3P9</accession>
<dbReference type="Proteomes" id="UP000299102">
    <property type="component" value="Unassembled WGS sequence"/>
</dbReference>
<evidence type="ECO:0000256" key="1">
    <source>
        <dbReference type="SAM" id="MobiDB-lite"/>
    </source>
</evidence>
<reference evidence="2 3" key="1">
    <citation type="journal article" date="2019" name="Commun. Biol.">
        <title>The bagworm genome reveals a unique fibroin gene that provides high tensile strength.</title>
        <authorList>
            <person name="Kono N."/>
            <person name="Nakamura H."/>
            <person name="Ohtoshi R."/>
            <person name="Tomita M."/>
            <person name="Numata K."/>
            <person name="Arakawa K."/>
        </authorList>
    </citation>
    <scope>NUCLEOTIDE SEQUENCE [LARGE SCALE GENOMIC DNA]</scope>
</reference>
<protein>
    <submittedName>
        <fullName evidence="2">Uncharacterized protein</fullName>
    </submittedName>
</protein>
<keyword evidence="3" id="KW-1185">Reference proteome</keyword>
<dbReference type="EMBL" id="BGZK01000033">
    <property type="protein sequence ID" value="GBP09052.1"/>
    <property type="molecule type" value="Genomic_DNA"/>
</dbReference>
<organism evidence="2 3">
    <name type="scientific">Eumeta variegata</name>
    <name type="common">Bagworm moth</name>
    <name type="synonym">Eumeta japonica</name>
    <dbReference type="NCBI Taxonomy" id="151549"/>
    <lineage>
        <taxon>Eukaryota</taxon>
        <taxon>Metazoa</taxon>
        <taxon>Ecdysozoa</taxon>
        <taxon>Arthropoda</taxon>
        <taxon>Hexapoda</taxon>
        <taxon>Insecta</taxon>
        <taxon>Pterygota</taxon>
        <taxon>Neoptera</taxon>
        <taxon>Endopterygota</taxon>
        <taxon>Lepidoptera</taxon>
        <taxon>Glossata</taxon>
        <taxon>Ditrysia</taxon>
        <taxon>Tineoidea</taxon>
        <taxon>Psychidae</taxon>
        <taxon>Oiketicinae</taxon>
        <taxon>Eumeta</taxon>
    </lineage>
</organism>
<evidence type="ECO:0000313" key="2">
    <source>
        <dbReference type="EMBL" id="GBP09052.1"/>
    </source>
</evidence>
<feature type="region of interest" description="Disordered" evidence="1">
    <location>
        <begin position="13"/>
        <end position="42"/>
    </location>
</feature>
<gene>
    <name evidence="2" type="ORF">EVAR_78388_1</name>
</gene>
<evidence type="ECO:0000313" key="3">
    <source>
        <dbReference type="Proteomes" id="UP000299102"/>
    </source>
</evidence>
<comment type="caution">
    <text evidence="2">The sequence shown here is derived from an EMBL/GenBank/DDBJ whole genome shotgun (WGS) entry which is preliminary data.</text>
</comment>
<name>A0A4C1T3P9_EUMVA</name>
<sequence>MFNTLRHRGAAFVIDAKRRHTPQQTSRPREPPDQLCASSERPGSCAHEYSRLRGAAAGAASAGRHATASLGPFPLSCAPSYDIPSSDRAADPAPAPDPDGRACSPGTGYGFVFGLNTRRLTSSYCRNRNR</sequence>
<proteinExistence type="predicted"/>
<dbReference type="AlphaFoldDB" id="A0A4C1T3P9"/>